<evidence type="ECO:0000256" key="4">
    <source>
        <dbReference type="ARBA" id="ARBA00022692"/>
    </source>
</evidence>
<dbReference type="SUPFAM" id="SSF103473">
    <property type="entry name" value="MFS general substrate transporter"/>
    <property type="match status" value="1"/>
</dbReference>
<dbReference type="GO" id="GO:0015293">
    <property type="term" value="F:symporter activity"/>
    <property type="evidence" value="ECO:0007669"/>
    <property type="project" value="UniProtKB-KW"/>
</dbReference>
<dbReference type="PANTHER" id="PTHR43528">
    <property type="entry name" value="ALPHA-KETOGLUTARATE PERMEASE"/>
    <property type="match status" value="1"/>
</dbReference>
<keyword evidence="2" id="KW-0813">Transport</keyword>
<feature type="transmembrane region" description="Helical" evidence="8">
    <location>
        <begin position="93"/>
        <end position="115"/>
    </location>
</feature>
<dbReference type="InterPro" id="IPR036259">
    <property type="entry name" value="MFS_trans_sf"/>
</dbReference>
<dbReference type="GeneID" id="25736693"/>
<keyword evidence="4 8" id="KW-0812">Transmembrane</keyword>
<dbReference type="Gene3D" id="1.20.1250.20">
    <property type="entry name" value="MFS general substrate transporter like domains"/>
    <property type="match status" value="1"/>
</dbReference>
<feature type="transmembrane region" description="Helical" evidence="8">
    <location>
        <begin position="444"/>
        <end position="469"/>
    </location>
</feature>
<evidence type="ECO:0000256" key="5">
    <source>
        <dbReference type="ARBA" id="ARBA00022847"/>
    </source>
</evidence>
<dbReference type="Pfam" id="PF00083">
    <property type="entry name" value="Sugar_tr"/>
    <property type="match status" value="1"/>
</dbReference>
<feature type="transmembrane region" description="Helical" evidence="8">
    <location>
        <begin position="379"/>
        <end position="404"/>
    </location>
</feature>
<feature type="domain" description="Major facilitator superfamily (MFS) profile" evidence="9">
    <location>
        <begin position="1"/>
        <end position="471"/>
    </location>
</feature>
<reference evidence="10 11" key="1">
    <citation type="journal article" date="2013" name="BMC Genomics">
        <title>Reconstruction of the lipid metabolism for the microalga Monoraphidium neglectum from its genome sequence reveals characteristics suitable for biofuel production.</title>
        <authorList>
            <person name="Bogen C."/>
            <person name="Al-Dilaimi A."/>
            <person name="Albersmeier A."/>
            <person name="Wichmann J."/>
            <person name="Grundmann M."/>
            <person name="Rupp O."/>
            <person name="Lauersen K.J."/>
            <person name="Blifernez-Klassen O."/>
            <person name="Kalinowski J."/>
            <person name="Goesmann A."/>
            <person name="Mussgnug J.H."/>
            <person name="Kruse O."/>
        </authorList>
    </citation>
    <scope>NUCLEOTIDE SEQUENCE [LARGE SCALE GENOMIC DNA]</scope>
    <source>
        <strain evidence="10 11">SAG 48.87</strain>
    </source>
</reference>
<protein>
    <submittedName>
        <fullName evidence="10">Putative proline/betaine transporter</fullName>
    </submittedName>
</protein>
<accession>A0A0D2LBQ6</accession>
<feature type="transmembrane region" description="Helical" evidence="8">
    <location>
        <begin position="345"/>
        <end position="367"/>
    </location>
</feature>
<comment type="subcellular location">
    <subcellularLocation>
        <location evidence="1">Cell membrane</location>
        <topology evidence="1">Multi-pass membrane protein</topology>
    </subcellularLocation>
</comment>
<evidence type="ECO:0000256" key="6">
    <source>
        <dbReference type="ARBA" id="ARBA00022989"/>
    </source>
</evidence>
<feature type="transmembrane region" description="Helical" evidence="8">
    <location>
        <begin position="273"/>
        <end position="298"/>
    </location>
</feature>
<dbReference type="InterPro" id="IPR005828">
    <property type="entry name" value="MFS_sugar_transport-like"/>
</dbReference>
<keyword evidence="6 8" id="KW-1133">Transmembrane helix</keyword>
<evidence type="ECO:0000256" key="1">
    <source>
        <dbReference type="ARBA" id="ARBA00004651"/>
    </source>
</evidence>
<keyword evidence="3" id="KW-1003">Cell membrane</keyword>
<keyword evidence="7 8" id="KW-0472">Membrane</keyword>
<evidence type="ECO:0000256" key="7">
    <source>
        <dbReference type="ARBA" id="ARBA00023136"/>
    </source>
</evidence>
<feature type="transmembrane region" description="Helical" evidence="8">
    <location>
        <begin position="191"/>
        <end position="213"/>
    </location>
</feature>
<organism evidence="10 11">
    <name type="scientific">Monoraphidium neglectum</name>
    <dbReference type="NCBI Taxonomy" id="145388"/>
    <lineage>
        <taxon>Eukaryota</taxon>
        <taxon>Viridiplantae</taxon>
        <taxon>Chlorophyta</taxon>
        <taxon>core chlorophytes</taxon>
        <taxon>Chlorophyceae</taxon>
        <taxon>CS clade</taxon>
        <taxon>Sphaeropleales</taxon>
        <taxon>Selenastraceae</taxon>
        <taxon>Monoraphidium</taxon>
    </lineage>
</organism>
<evidence type="ECO:0000256" key="3">
    <source>
        <dbReference type="ARBA" id="ARBA00022475"/>
    </source>
</evidence>
<keyword evidence="5" id="KW-0769">Symport</keyword>
<dbReference type="RefSeq" id="XP_013903163.1">
    <property type="nucleotide sequence ID" value="XM_014047709.1"/>
</dbReference>
<keyword evidence="11" id="KW-1185">Reference proteome</keyword>
<dbReference type="InterPro" id="IPR020846">
    <property type="entry name" value="MFS_dom"/>
</dbReference>
<dbReference type="KEGG" id="mng:MNEG_3815"/>
<dbReference type="Proteomes" id="UP000054498">
    <property type="component" value="Unassembled WGS sequence"/>
</dbReference>
<dbReference type="PROSITE" id="PS50850">
    <property type="entry name" value="MFS"/>
    <property type="match status" value="1"/>
</dbReference>
<sequence length="524" mass="54607">MSVAYQKGGSGARQAGGMATQHSLSAAMTKRQHALVILALGLGTLMEWYDFQVGASSTLQALHLWKRVPKKPAHCRLERPLAGHVGDLIGRRVSLLVSILCMAVPTVLIGCIPSYETIGVAAPVLLGVLRVIQGLAIGGEYGTAVVYAAELAPPGWEGRHSTFIVAFCQAGLLAGELAVLLVVAACTPAQLAVWGWRIPFLIVIFSGSLALILRLNMPEPLLLIAKARLEAEAAAAPGGAAEAGWKALNDEEKAAAAQAELDKMRHRVPLLALIKHHALALALFVLVACYAQASVYTITTWLAKHLRDEGVPNLTTQVMSITALTAKLGGVLLCGWLADKGMGVCIAGAANALIGVGLNFGLGKVVADYVKGSGALVGAWLMQVLLLGWTGFALALLPTVGVNIFSPDVRASGYNIGYSITSGIVGGLSPLAVTSIMANHGAGIYGAAFWTLAAGCVSAFAYLVTLWRFPACSHPHLRPLCQTELCVVSVSKRGAVDGPATLALTAGDGKQGQLKAVREASRDD</sequence>
<dbReference type="InterPro" id="IPR051084">
    <property type="entry name" value="H+-coupled_symporters"/>
</dbReference>
<feature type="transmembrane region" description="Helical" evidence="8">
    <location>
        <begin position="161"/>
        <end position="185"/>
    </location>
</feature>
<feature type="transmembrane region" description="Helical" evidence="8">
    <location>
        <begin position="416"/>
        <end position="438"/>
    </location>
</feature>
<evidence type="ECO:0000256" key="2">
    <source>
        <dbReference type="ARBA" id="ARBA00022448"/>
    </source>
</evidence>
<proteinExistence type="predicted"/>
<evidence type="ECO:0000259" key="9">
    <source>
        <dbReference type="PROSITE" id="PS50850"/>
    </source>
</evidence>
<evidence type="ECO:0000313" key="10">
    <source>
        <dbReference type="EMBL" id="KIZ04144.1"/>
    </source>
</evidence>
<evidence type="ECO:0000313" key="11">
    <source>
        <dbReference type="Proteomes" id="UP000054498"/>
    </source>
</evidence>
<gene>
    <name evidence="10" type="ORF">MNEG_3815</name>
</gene>
<dbReference type="GO" id="GO:0005886">
    <property type="term" value="C:plasma membrane"/>
    <property type="evidence" value="ECO:0007669"/>
    <property type="project" value="UniProtKB-SubCell"/>
</dbReference>
<dbReference type="OrthoDB" id="10262656at2759"/>
<dbReference type="AlphaFoldDB" id="A0A0D2LBQ6"/>
<feature type="transmembrane region" description="Helical" evidence="8">
    <location>
        <begin position="127"/>
        <end position="149"/>
    </location>
</feature>
<evidence type="ECO:0000256" key="8">
    <source>
        <dbReference type="SAM" id="Phobius"/>
    </source>
</evidence>
<dbReference type="PANTHER" id="PTHR43528:SF1">
    <property type="entry name" value="ALPHA-KETOGLUTARATE PERMEASE"/>
    <property type="match status" value="1"/>
</dbReference>
<name>A0A0D2LBQ6_9CHLO</name>
<dbReference type="EMBL" id="KK100717">
    <property type="protein sequence ID" value="KIZ04144.1"/>
    <property type="molecule type" value="Genomic_DNA"/>
</dbReference>
<feature type="transmembrane region" description="Helical" evidence="8">
    <location>
        <begin position="318"/>
        <end position="338"/>
    </location>
</feature>